<keyword evidence="2" id="KW-1185">Reference proteome</keyword>
<evidence type="ECO:0000313" key="1">
    <source>
        <dbReference type="EMBL" id="PWR19889.1"/>
    </source>
</evidence>
<dbReference type="InterPro" id="IPR036388">
    <property type="entry name" value="WH-like_DNA-bd_sf"/>
</dbReference>
<dbReference type="AlphaFoldDB" id="A0A317DYW5"/>
<accession>A0A317DYW5</accession>
<organism evidence="1 2">
    <name type="scientific">Zavarzinia compransoris</name>
    <dbReference type="NCBI Taxonomy" id="1264899"/>
    <lineage>
        <taxon>Bacteria</taxon>
        <taxon>Pseudomonadati</taxon>
        <taxon>Pseudomonadota</taxon>
        <taxon>Alphaproteobacteria</taxon>
        <taxon>Rhodospirillales</taxon>
        <taxon>Zavarziniaceae</taxon>
        <taxon>Zavarzinia</taxon>
    </lineage>
</organism>
<evidence type="ECO:0000313" key="2">
    <source>
        <dbReference type="Proteomes" id="UP000246077"/>
    </source>
</evidence>
<name>A0A317DYW5_9PROT</name>
<proteinExistence type="predicted"/>
<dbReference type="EMBL" id="QGLF01000004">
    <property type="protein sequence ID" value="PWR19889.1"/>
    <property type="molecule type" value="Genomic_DNA"/>
</dbReference>
<protein>
    <recommendedName>
        <fullName evidence="3">HTH iclR-type domain-containing protein</fullName>
    </recommendedName>
</protein>
<comment type="caution">
    <text evidence="1">The sequence shown here is derived from an EMBL/GenBank/DDBJ whole genome shotgun (WGS) entry which is preliminary data.</text>
</comment>
<sequence length="316" mass="35074">MMRAFVEFHRDFYRFLTPLFDGDIETVCLAEALTLRAGPLAFLGAGPAEDAQAAAAAAGAGTLAHDLGLPWETARRKLCRLVERGIALKEAGGRFRLRPGTLAGPRFLDAGAGIGALAAGFLNRCLREGYIGLERAGPGGTRDKLPLDPERPRQIAEGGRPDGRELLRLSFSWLFIEIYLVRSRVYERDIEQALISDAVGLFAVEQLYHSPEYRDRLGSMAVILGENQKGVSARWVAEQTGLPRETVRRKLKRMVETGFLSETEDSRYIFKPGLFLRPDIVAAVQAIERLIVEFLERTLRLGIFVVMRDEADSTEV</sequence>
<dbReference type="Proteomes" id="UP000246077">
    <property type="component" value="Unassembled WGS sequence"/>
</dbReference>
<dbReference type="Gene3D" id="1.10.10.10">
    <property type="entry name" value="Winged helix-like DNA-binding domain superfamily/Winged helix DNA-binding domain"/>
    <property type="match status" value="1"/>
</dbReference>
<dbReference type="InterPro" id="IPR036390">
    <property type="entry name" value="WH_DNA-bd_sf"/>
</dbReference>
<gene>
    <name evidence="1" type="ORF">DKG75_15660</name>
</gene>
<dbReference type="SUPFAM" id="SSF46785">
    <property type="entry name" value="Winged helix' DNA-binding domain"/>
    <property type="match status" value="1"/>
</dbReference>
<evidence type="ECO:0008006" key="3">
    <source>
        <dbReference type="Google" id="ProtNLM"/>
    </source>
</evidence>
<reference evidence="2" key="1">
    <citation type="submission" date="2018-05" db="EMBL/GenBank/DDBJ databases">
        <title>Zavarzinia sp. HR-AS.</title>
        <authorList>
            <person name="Lee Y."/>
            <person name="Jeon C.O."/>
        </authorList>
    </citation>
    <scope>NUCLEOTIDE SEQUENCE [LARGE SCALE GENOMIC DNA]</scope>
    <source>
        <strain evidence="2">DSM 1231</strain>
    </source>
</reference>